<dbReference type="PANTHER" id="PTHR35800:SF1">
    <property type="entry name" value="RNA-BINDING PROTEIN KHPB"/>
    <property type="match status" value="1"/>
</dbReference>
<reference evidence="9" key="1">
    <citation type="submission" date="2019-01" db="EMBL/GenBank/DDBJ databases">
        <title>Draft genomes of a novel of Sporanaerobacter strains.</title>
        <authorList>
            <person name="Ma S."/>
        </authorList>
    </citation>
    <scope>NUCLEOTIDE SEQUENCE [LARGE SCALE GENOMIC DNA]</scope>
    <source>
        <strain evidence="9">NJN-17</strain>
    </source>
</reference>
<dbReference type="InterPro" id="IPR015946">
    <property type="entry name" value="KH_dom-like_a/b"/>
</dbReference>
<dbReference type="SMART" id="SM00393">
    <property type="entry name" value="R3H"/>
    <property type="match status" value="1"/>
</dbReference>
<keyword evidence="3 6" id="KW-0133">Cell shape</keyword>
<comment type="subunit">
    <text evidence="6">Forms a complex with KhpA.</text>
</comment>
<dbReference type="InterPro" id="IPR001374">
    <property type="entry name" value="R3H_dom"/>
</dbReference>
<dbReference type="PROSITE" id="PS51061">
    <property type="entry name" value="R3H"/>
    <property type="match status" value="1"/>
</dbReference>
<comment type="domain">
    <text evidence="6">Has an N-terminal Jag-N domain and 2 RNA-binding domains (KH and R3H).</text>
</comment>
<dbReference type="GO" id="GO:0008360">
    <property type="term" value="P:regulation of cell shape"/>
    <property type="evidence" value="ECO:0007669"/>
    <property type="project" value="UniProtKB-KW"/>
</dbReference>
<dbReference type="HAMAP" id="MF_00867">
    <property type="entry name" value="KhpB"/>
    <property type="match status" value="1"/>
</dbReference>
<dbReference type="CDD" id="cd02644">
    <property type="entry name" value="R3H_jag"/>
    <property type="match status" value="1"/>
</dbReference>
<comment type="function">
    <text evidence="6">A probable RNA chaperone. Forms a complex with KhpA which binds to cellular RNA and controls its expression. Plays a role in peptidoglycan (PG) homeostasis and cell length regulation.</text>
</comment>
<dbReference type="Gene3D" id="3.30.30.80">
    <property type="entry name" value="probable RNA-binding protein from clostridium symbiosum atcc 14940"/>
    <property type="match status" value="1"/>
</dbReference>
<dbReference type="NCBIfam" id="NF041568">
    <property type="entry name" value="Jag_EloR"/>
    <property type="match status" value="1"/>
</dbReference>
<keyword evidence="9" id="KW-1185">Reference proteome</keyword>
<evidence type="ECO:0000256" key="5">
    <source>
        <dbReference type="ARBA" id="ARBA00023316"/>
    </source>
</evidence>
<keyword evidence="5 6" id="KW-0961">Cell wall biogenesis/degradation</keyword>
<dbReference type="GO" id="GO:0003723">
    <property type="term" value="F:RNA binding"/>
    <property type="evidence" value="ECO:0007669"/>
    <property type="project" value="UniProtKB-UniRule"/>
</dbReference>
<sequence length="208" mass="23791">MRSVLKVSKTVDDAVKDALEELDSDKEDVQIEILTEPSKGFLGFIGNKDAKVKVTVTNDPVESIENFMNMLFNKMNIKAKCIAERKGRNINVNITDISSTDMGIIIGKRGNTLDAIQYLLSLFINRKRENYIKVLVDTKGYRKKREETLIRLANKMAQKVQYTKDSIRLEPMNPYERRIIHSALQNVEGVSTHSEGEEPYRRVIIEAK</sequence>
<evidence type="ECO:0000256" key="6">
    <source>
        <dbReference type="HAMAP-Rule" id="MF_00867"/>
    </source>
</evidence>
<proteinExistence type="inferred from homology"/>
<dbReference type="AlphaFoldDB" id="A0A410QH53"/>
<feature type="domain" description="R3H" evidence="7">
    <location>
        <begin position="143"/>
        <end position="208"/>
    </location>
</feature>
<dbReference type="GO" id="GO:0005737">
    <property type="term" value="C:cytoplasm"/>
    <property type="evidence" value="ECO:0007669"/>
    <property type="project" value="UniProtKB-SubCell"/>
</dbReference>
<keyword evidence="2 6" id="KW-0694">RNA-binding</keyword>
<dbReference type="EMBL" id="CP035282">
    <property type="protein sequence ID" value="QAT63327.1"/>
    <property type="molecule type" value="Genomic_DNA"/>
</dbReference>
<dbReference type="GO" id="GO:0071555">
    <property type="term" value="P:cell wall organization"/>
    <property type="evidence" value="ECO:0007669"/>
    <property type="project" value="UniProtKB-KW"/>
</dbReference>
<evidence type="ECO:0000256" key="3">
    <source>
        <dbReference type="ARBA" id="ARBA00022960"/>
    </source>
</evidence>
<dbReference type="Proteomes" id="UP000287969">
    <property type="component" value="Chromosome"/>
</dbReference>
<dbReference type="KEGG" id="spoa:EQM13_18050"/>
<dbReference type="CDD" id="cd02414">
    <property type="entry name" value="KH-II_Jag"/>
    <property type="match status" value="1"/>
</dbReference>
<dbReference type="Pfam" id="PF13083">
    <property type="entry name" value="KH_KhpA-B"/>
    <property type="match status" value="1"/>
</dbReference>
<evidence type="ECO:0000313" key="9">
    <source>
        <dbReference type="Proteomes" id="UP000287969"/>
    </source>
</evidence>
<dbReference type="InterPro" id="IPR034079">
    <property type="entry name" value="R3H_KhpB"/>
</dbReference>
<name>A0A410QH53_9FIRM</name>
<dbReference type="InterPro" id="IPR039247">
    <property type="entry name" value="KhpB"/>
</dbReference>
<accession>A0A410QH53</accession>
<dbReference type="PANTHER" id="PTHR35800">
    <property type="entry name" value="PROTEIN JAG"/>
    <property type="match status" value="1"/>
</dbReference>
<dbReference type="Pfam" id="PF01424">
    <property type="entry name" value="R3H"/>
    <property type="match status" value="1"/>
</dbReference>
<gene>
    <name evidence="6" type="primary">khpB</name>
    <name evidence="6" type="synonym">eloR</name>
    <name evidence="8" type="ORF">EQM13_18050</name>
</gene>
<dbReference type="OrthoDB" id="9794483at2"/>
<dbReference type="Pfam" id="PF14804">
    <property type="entry name" value="Jag_N"/>
    <property type="match status" value="1"/>
</dbReference>
<keyword evidence="4 6" id="KW-0143">Chaperone</keyword>
<dbReference type="RefSeq" id="WP_071141308.1">
    <property type="nucleotide sequence ID" value="NZ_CP035282.1"/>
</dbReference>
<dbReference type="GO" id="GO:0009252">
    <property type="term" value="P:peptidoglycan biosynthetic process"/>
    <property type="evidence" value="ECO:0007669"/>
    <property type="project" value="UniProtKB-UniRule"/>
</dbReference>
<keyword evidence="1 6" id="KW-0963">Cytoplasm</keyword>
<evidence type="ECO:0000256" key="1">
    <source>
        <dbReference type="ARBA" id="ARBA00022490"/>
    </source>
</evidence>
<dbReference type="InterPro" id="IPR038247">
    <property type="entry name" value="Jag_N_dom_sf"/>
</dbReference>
<dbReference type="Gene3D" id="3.30.1370.50">
    <property type="entry name" value="R3H-like domain"/>
    <property type="match status" value="1"/>
</dbReference>
<feature type="region of interest" description="Jag_N domain" evidence="6">
    <location>
        <begin position="5"/>
        <end position="55"/>
    </location>
</feature>
<comment type="subcellular location">
    <subcellularLocation>
        <location evidence="6">Cytoplasm</location>
    </subcellularLocation>
</comment>
<evidence type="ECO:0000259" key="7">
    <source>
        <dbReference type="PROSITE" id="PS51061"/>
    </source>
</evidence>
<dbReference type="InterPro" id="IPR036867">
    <property type="entry name" value="R3H_dom_sf"/>
</dbReference>
<dbReference type="Gene3D" id="3.30.300.20">
    <property type="match status" value="1"/>
</dbReference>
<evidence type="ECO:0000256" key="2">
    <source>
        <dbReference type="ARBA" id="ARBA00022884"/>
    </source>
</evidence>
<dbReference type="InterPro" id="IPR038008">
    <property type="entry name" value="Jag_KH"/>
</dbReference>
<dbReference type="InterPro" id="IPR032782">
    <property type="entry name" value="KhpB_N"/>
</dbReference>
<protein>
    <recommendedName>
        <fullName evidence="6">RNA-binding protein KhpB</fullName>
    </recommendedName>
    <alternativeName>
        <fullName evidence="6">RNA-binding protein EloR</fullName>
    </alternativeName>
</protein>
<organism evidence="8 9">
    <name type="scientific">Acidilutibacter cellobiosedens</name>
    <dbReference type="NCBI Taxonomy" id="2507161"/>
    <lineage>
        <taxon>Bacteria</taxon>
        <taxon>Bacillati</taxon>
        <taxon>Bacillota</taxon>
        <taxon>Tissierellia</taxon>
        <taxon>Tissierellales</taxon>
        <taxon>Acidilutibacteraceae</taxon>
        <taxon>Acidilutibacter</taxon>
    </lineage>
</organism>
<comment type="similarity">
    <text evidence="6">Belongs to the KhpB RNA-binding protein family.</text>
</comment>
<evidence type="ECO:0000256" key="4">
    <source>
        <dbReference type="ARBA" id="ARBA00023186"/>
    </source>
</evidence>
<evidence type="ECO:0000313" key="8">
    <source>
        <dbReference type="EMBL" id="QAT63327.1"/>
    </source>
</evidence>
<dbReference type="SMART" id="SM01245">
    <property type="entry name" value="Jag_N"/>
    <property type="match status" value="1"/>
</dbReference>
<dbReference type="SUPFAM" id="SSF82708">
    <property type="entry name" value="R3H domain"/>
    <property type="match status" value="1"/>
</dbReference>